<dbReference type="PANTHER" id="PTHR46093:SF18">
    <property type="entry name" value="FIBRONECTIN TYPE-III DOMAIN-CONTAINING PROTEIN"/>
    <property type="match status" value="1"/>
</dbReference>
<reference evidence="3 4" key="1">
    <citation type="journal article" date="2018" name="PLoS ONE">
        <title>The draft genome of Kipferlia bialata reveals reductive genome evolution in fornicate parasites.</title>
        <authorList>
            <person name="Tanifuji G."/>
            <person name="Takabayashi S."/>
            <person name="Kume K."/>
            <person name="Takagi M."/>
            <person name="Nakayama T."/>
            <person name="Kamikawa R."/>
            <person name="Inagaki Y."/>
            <person name="Hashimoto T."/>
        </authorList>
    </citation>
    <scope>NUCLEOTIDE SEQUENCE [LARGE SCALE GENOMIC DNA]</scope>
    <source>
        <strain evidence="3">NY0173</strain>
    </source>
</reference>
<proteinExistence type="predicted"/>
<dbReference type="OrthoDB" id="432528at2759"/>
<dbReference type="Proteomes" id="UP000265618">
    <property type="component" value="Unassembled WGS sequence"/>
</dbReference>
<evidence type="ECO:0000313" key="3">
    <source>
        <dbReference type="EMBL" id="GCA63051.1"/>
    </source>
</evidence>
<dbReference type="AlphaFoldDB" id="A0A391NML4"/>
<keyword evidence="1" id="KW-0880">Kelch repeat</keyword>
<dbReference type="InterPro" id="IPR006652">
    <property type="entry name" value="Kelch_1"/>
</dbReference>
<evidence type="ECO:0000313" key="4">
    <source>
        <dbReference type="Proteomes" id="UP000265618"/>
    </source>
</evidence>
<sequence length="282" mass="30184">MTVSLTYSLASGGPVLGSSFHGGMAYIGPLIDKGEIDADKVAEDGKAEFLIVRASSSDYCMIGTCHTETKTVTTQPISCPIPTDAGGITATRVGESVYVFGGYSPAYNHLFCYDITSKQWRQVQQSGQWPSARGYHAAFELGGNLYVVGGYSFRDSWKFSPSSGTWQKLGDAPVLVHFTDSCVVGDTAHVIGCHANKNQHLTFTASGGWRTESPLPFQVDGAGVVSMGTSLVVMCGRDHSGQVHVYDTDQKTWTKESELPIKGGDNTQCACLVTPYHCGDAQ</sequence>
<dbReference type="Pfam" id="PF24681">
    <property type="entry name" value="Kelch_KLHDC2_KLHL20_DRC7"/>
    <property type="match status" value="1"/>
</dbReference>
<keyword evidence="4" id="KW-1185">Reference proteome</keyword>
<protein>
    <submittedName>
        <fullName evidence="3">Uncharacterized protein</fullName>
    </submittedName>
</protein>
<dbReference type="Gene3D" id="2.120.10.80">
    <property type="entry name" value="Kelch-type beta propeller"/>
    <property type="match status" value="1"/>
</dbReference>
<name>A0A391NML4_9EUKA</name>
<dbReference type="SUPFAM" id="SSF117281">
    <property type="entry name" value="Kelch motif"/>
    <property type="match status" value="1"/>
</dbReference>
<dbReference type="SMART" id="SM00612">
    <property type="entry name" value="Kelch"/>
    <property type="match status" value="2"/>
</dbReference>
<keyword evidence="2" id="KW-0677">Repeat</keyword>
<comment type="caution">
    <text evidence="3">The sequence shown here is derived from an EMBL/GenBank/DDBJ whole genome shotgun (WGS) entry which is preliminary data.</text>
</comment>
<evidence type="ECO:0000256" key="1">
    <source>
        <dbReference type="ARBA" id="ARBA00022441"/>
    </source>
</evidence>
<evidence type="ECO:0000256" key="2">
    <source>
        <dbReference type="ARBA" id="ARBA00022737"/>
    </source>
</evidence>
<organism evidence="3 4">
    <name type="scientific">Kipferlia bialata</name>
    <dbReference type="NCBI Taxonomy" id="797122"/>
    <lineage>
        <taxon>Eukaryota</taxon>
        <taxon>Metamonada</taxon>
        <taxon>Carpediemonas-like organisms</taxon>
        <taxon>Kipferlia</taxon>
    </lineage>
</organism>
<dbReference type="EMBL" id="BDIP01002155">
    <property type="protein sequence ID" value="GCA63051.1"/>
    <property type="molecule type" value="Genomic_DNA"/>
</dbReference>
<gene>
    <name evidence="3" type="ORF">KIPB_007552</name>
</gene>
<accession>A0A391NML4</accession>
<dbReference type="PANTHER" id="PTHR46093">
    <property type="entry name" value="ACYL-COA-BINDING DOMAIN-CONTAINING PROTEIN 5"/>
    <property type="match status" value="1"/>
</dbReference>
<dbReference type="InterPro" id="IPR015915">
    <property type="entry name" value="Kelch-typ_b-propeller"/>
</dbReference>